<proteinExistence type="predicted"/>
<dbReference type="PANTHER" id="PTHR34374:SF1">
    <property type="entry name" value="LARGE RIBOSOMAL RNA SUBUNIT ACCUMULATION PROTEIN YCED HOMOLOG 1, CHLOROPLASTIC"/>
    <property type="match status" value="1"/>
</dbReference>
<accession>A0A939BP60</accession>
<comment type="caution">
    <text evidence="1">The sequence shown here is derived from an EMBL/GenBank/DDBJ whole genome shotgun (WGS) entry which is preliminary data.</text>
</comment>
<dbReference type="PANTHER" id="PTHR34374">
    <property type="entry name" value="LARGE RIBOSOMAL RNA SUBUNIT ACCUMULATION PROTEIN YCED HOMOLOG 1, CHLOROPLASTIC"/>
    <property type="match status" value="1"/>
</dbReference>
<dbReference type="EMBL" id="JAFBDQ010000006">
    <property type="protein sequence ID" value="MBM7556582.1"/>
    <property type="molecule type" value="Genomic_DNA"/>
</dbReference>
<sequence>MKIDVEEIKETLGAIKQVDLTIPFFDQEIQGREVMFIDDIRLVGRVINAEDEFVVTAKADLRIKVPCSRCLEKFEMPLHFEYEAEFDKAEVEHDELDLEESWLDHITLAIPMKTVCDEDCQGLCPNCGTNLNEDSCDCMMHEVDPRLAKLGQLLDKE</sequence>
<dbReference type="RefSeq" id="WP_204701361.1">
    <property type="nucleotide sequence ID" value="NZ_JAFBDQ010000006.1"/>
</dbReference>
<keyword evidence="2" id="KW-1185">Reference proteome</keyword>
<dbReference type="InterPro" id="IPR003772">
    <property type="entry name" value="YceD"/>
</dbReference>
<dbReference type="AlphaFoldDB" id="A0A939BP60"/>
<dbReference type="Proteomes" id="UP000774000">
    <property type="component" value="Unassembled WGS sequence"/>
</dbReference>
<dbReference type="Pfam" id="PF02620">
    <property type="entry name" value="YceD"/>
    <property type="match status" value="1"/>
</dbReference>
<protein>
    <recommendedName>
        <fullName evidence="3">DUF177 domain-containing protein</fullName>
    </recommendedName>
</protein>
<name>A0A939BP60_9FIRM</name>
<evidence type="ECO:0008006" key="3">
    <source>
        <dbReference type="Google" id="ProtNLM"/>
    </source>
</evidence>
<reference evidence="1" key="1">
    <citation type="submission" date="2021-01" db="EMBL/GenBank/DDBJ databases">
        <title>Genomic Encyclopedia of Type Strains, Phase IV (KMG-IV): sequencing the most valuable type-strain genomes for metagenomic binning, comparative biology and taxonomic classification.</title>
        <authorList>
            <person name="Goeker M."/>
        </authorList>
    </citation>
    <scope>NUCLEOTIDE SEQUENCE</scope>
    <source>
        <strain evidence="1">DSM 23230</strain>
    </source>
</reference>
<organism evidence="1 2">
    <name type="scientific">Halanaerobacter jeridensis</name>
    <dbReference type="NCBI Taxonomy" id="706427"/>
    <lineage>
        <taxon>Bacteria</taxon>
        <taxon>Bacillati</taxon>
        <taxon>Bacillota</taxon>
        <taxon>Clostridia</taxon>
        <taxon>Halanaerobiales</taxon>
        <taxon>Halobacteroidaceae</taxon>
        <taxon>Halanaerobacter</taxon>
    </lineage>
</organism>
<evidence type="ECO:0000313" key="1">
    <source>
        <dbReference type="EMBL" id="MBM7556582.1"/>
    </source>
</evidence>
<gene>
    <name evidence="1" type="ORF">JOC47_001433</name>
</gene>
<evidence type="ECO:0000313" key="2">
    <source>
        <dbReference type="Proteomes" id="UP000774000"/>
    </source>
</evidence>